<comment type="caution">
    <text evidence="2">The sequence shown here is derived from an EMBL/GenBank/DDBJ whole genome shotgun (WGS) entry which is preliminary data.</text>
</comment>
<accession>A0A9D9GWY6</accession>
<keyword evidence="1" id="KW-1133">Transmembrane helix</keyword>
<gene>
    <name evidence="2" type="ORF">IAC58_02050</name>
</gene>
<evidence type="ECO:0000313" key="2">
    <source>
        <dbReference type="EMBL" id="MBO8427327.1"/>
    </source>
</evidence>
<dbReference type="Proteomes" id="UP000823613">
    <property type="component" value="Unassembled WGS sequence"/>
</dbReference>
<proteinExistence type="predicted"/>
<evidence type="ECO:0000256" key="1">
    <source>
        <dbReference type="SAM" id="Phobius"/>
    </source>
</evidence>
<dbReference type="AlphaFoldDB" id="A0A9D9GWY6"/>
<evidence type="ECO:0000313" key="3">
    <source>
        <dbReference type="Proteomes" id="UP000823613"/>
    </source>
</evidence>
<keyword evidence="1" id="KW-0472">Membrane</keyword>
<organism evidence="2 3">
    <name type="scientific">Candidatus Onthovivens merdipullorum</name>
    <dbReference type="NCBI Taxonomy" id="2840889"/>
    <lineage>
        <taxon>Bacteria</taxon>
        <taxon>Bacillati</taxon>
        <taxon>Bacillota</taxon>
        <taxon>Bacilli</taxon>
        <taxon>Bacillales</taxon>
        <taxon>Candidatus Onthovivens</taxon>
    </lineage>
</organism>
<sequence length="45" mass="5250">MIINFGTKYDRVIFLVTGIILAVALFFIEVILIIVRHKKIKECKE</sequence>
<reference evidence="2" key="2">
    <citation type="journal article" date="2021" name="PeerJ">
        <title>Extensive microbial diversity within the chicken gut microbiome revealed by metagenomics and culture.</title>
        <authorList>
            <person name="Gilroy R."/>
            <person name="Ravi A."/>
            <person name="Getino M."/>
            <person name="Pursley I."/>
            <person name="Horton D.L."/>
            <person name="Alikhan N.F."/>
            <person name="Baker D."/>
            <person name="Gharbi K."/>
            <person name="Hall N."/>
            <person name="Watson M."/>
            <person name="Adriaenssens E.M."/>
            <person name="Foster-Nyarko E."/>
            <person name="Jarju S."/>
            <person name="Secka A."/>
            <person name="Antonio M."/>
            <person name="Oren A."/>
            <person name="Chaudhuri R.R."/>
            <person name="La Ragione R."/>
            <person name="Hildebrand F."/>
            <person name="Pallen M.J."/>
        </authorList>
    </citation>
    <scope>NUCLEOTIDE SEQUENCE</scope>
    <source>
        <strain evidence="2">11159</strain>
    </source>
</reference>
<feature type="transmembrane region" description="Helical" evidence="1">
    <location>
        <begin position="12"/>
        <end position="35"/>
    </location>
</feature>
<keyword evidence="1" id="KW-0812">Transmembrane</keyword>
<dbReference type="EMBL" id="JADIMY010000044">
    <property type="protein sequence ID" value="MBO8427327.1"/>
    <property type="molecule type" value="Genomic_DNA"/>
</dbReference>
<reference evidence="2" key="1">
    <citation type="submission" date="2020-10" db="EMBL/GenBank/DDBJ databases">
        <authorList>
            <person name="Gilroy R."/>
        </authorList>
    </citation>
    <scope>NUCLEOTIDE SEQUENCE</scope>
    <source>
        <strain evidence="2">11159</strain>
    </source>
</reference>
<name>A0A9D9GWY6_9BACL</name>
<protein>
    <submittedName>
        <fullName evidence="2">Uncharacterized protein</fullName>
    </submittedName>
</protein>